<dbReference type="EMBL" id="JAMXFF010000084">
    <property type="protein sequence ID" value="MCT7970251.1"/>
    <property type="molecule type" value="Genomic_DNA"/>
</dbReference>
<sequence>MEVWQHQRRPSNQYQTNAVKEKVYVDLSPYWPPGKSIASVYEQLLLEGNKIDRRTLSSAKSGLLTKSEFATLVKLRDWVRKETGRSNLAIDDLLRFEPEEDK</sequence>
<gene>
    <name evidence="1" type="ORF">NG799_28445</name>
</gene>
<accession>A0ABT2N3G8</accession>
<name>A0ABT2N3G8_9CYAN</name>
<evidence type="ECO:0000313" key="1">
    <source>
        <dbReference type="EMBL" id="MCT7970251.1"/>
    </source>
</evidence>
<dbReference type="RefSeq" id="WP_368009674.1">
    <property type="nucleotide sequence ID" value="NZ_JAMXFF010000084.1"/>
</dbReference>
<comment type="caution">
    <text evidence="1">The sequence shown here is derived from an EMBL/GenBank/DDBJ whole genome shotgun (WGS) entry which is preliminary data.</text>
</comment>
<proteinExistence type="predicted"/>
<organism evidence="1 2">
    <name type="scientific">Laspinema palackyanum D2a</name>
    <dbReference type="NCBI Taxonomy" id="2953684"/>
    <lineage>
        <taxon>Bacteria</taxon>
        <taxon>Bacillati</taxon>
        <taxon>Cyanobacteriota</taxon>
        <taxon>Cyanophyceae</taxon>
        <taxon>Oscillatoriophycideae</taxon>
        <taxon>Oscillatoriales</taxon>
        <taxon>Laspinemataceae</taxon>
        <taxon>Laspinema</taxon>
        <taxon>Laspinema palackyanum</taxon>
    </lineage>
</organism>
<protein>
    <submittedName>
        <fullName evidence="1">Uncharacterized protein</fullName>
    </submittedName>
</protein>
<reference evidence="1 2" key="1">
    <citation type="journal article" date="2022" name="Front. Microbiol.">
        <title>High genomic differentiation and limited gene flow indicate recent cryptic speciation within the genus Laspinema (cyanobacteria).</title>
        <authorList>
            <person name="Stanojkovic A."/>
            <person name="Skoupy S."/>
            <person name="Skaloud P."/>
            <person name="Dvorak P."/>
        </authorList>
    </citation>
    <scope>NUCLEOTIDE SEQUENCE [LARGE SCALE GENOMIC DNA]</scope>
    <source>
        <strain evidence="1 2">D2a</strain>
    </source>
</reference>
<keyword evidence="2" id="KW-1185">Reference proteome</keyword>
<dbReference type="Proteomes" id="UP001525890">
    <property type="component" value="Unassembled WGS sequence"/>
</dbReference>
<evidence type="ECO:0000313" key="2">
    <source>
        <dbReference type="Proteomes" id="UP001525890"/>
    </source>
</evidence>